<name>A0ABV5I4C1_9RHOB</name>
<dbReference type="PROSITE" id="PS51257">
    <property type="entry name" value="PROKAR_LIPOPROTEIN"/>
    <property type="match status" value="1"/>
</dbReference>
<sequence>MDVEILRQFDQRRLAMVFSSLAASCRRCTENPPVPDVQMSGTSSVVVALMYFALCYPLSLWSYHLERRMNVADTH</sequence>
<keyword evidence="1" id="KW-0812">Transmembrane</keyword>
<dbReference type="EMBL" id="JBHMEC010000018">
    <property type="protein sequence ID" value="MFB9150815.1"/>
    <property type="molecule type" value="Genomic_DNA"/>
</dbReference>
<accession>A0ABV5I4C1</accession>
<evidence type="ECO:0000313" key="3">
    <source>
        <dbReference type="Proteomes" id="UP001589670"/>
    </source>
</evidence>
<evidence type="ECO:0000313" key="2">
    <source>
        <dbReference type="EMBL" id="MFB9150815.1"/>
    </source>
</evidence>
<comment type="caution">
    <text evidence="2">The sequence shown here is derived from an EMBL/GenBank/DDBJ whole genome shotgun (WGS) entry which is preliminary data.</text>
</comment>
<dbReference type="RefSeq" id="WP_377070363.1">
    <property type="nucleotide sequence ID" value="NZ_JBHMEC010000018.1"/>
</dbReference>
<dbReference type="Proteomes" id="UP001589670">
    <property type="component" value="Unassembled WGS sequence"/>
</dbReference>
<protein>
    <submittedName>
        <fullName evidence="2">Uncharacterized protein</fullName>
    </submittedName>
</protein>
<feature type="transmembrane region" description="Helical" evidence="1">
    <location>
        <begin position="41"/>
        <end position="61"/>
    </location>
</feature>
<proteinExistence type="predicted"/>
<reference evidence="2 3" key="1">
    <citation type="submission" date="2024-09" db="EMBL/GenBank/DDBJ databases">
        <authorList>
            <person name="Sun Q."/>
            <person name="Mori K."/>
        </authorList>
    </citation>
    <scope>NUCLEOTIDE SEQUENCE [LARGE SCALE GENOMIC DNA]</scope>
    <source>
        <strain evidence="2 3">CECT 9424</strain>
    </source>
</reference>
<organism evidence="2 3">
    <name type="scientific">Roseovarius ramblicola</name>
    <dbReference type="NCBI Taxonomy" id="2022336"/>
    <lineage>
        <taxon>Bacteria</taxon>
        <taxon>Pseudomonadati</taxon>
        <taxon>Pseudomonadota</taxon>
        <taxon>Alphaproteobacteria</taxon>
        <taxon>Rhodobacterales</taxon>
        <taxon>Roseobacteraceae</taxon>
        <taxon>Roseovarius</taxon>
    </lineage>
</organism>
<gene>
    <name evidence="2" type="ORF">ACFFU4_13755</name>
</gene>
<keyword evidence="1" id="KW-1133">Transmembrane helix</keyword>
<keyword evidence="3" id="KW-1185">Reference proteome</keyword>
<keyword evidence="1" id="KW-0472">Membrane</keyword>
<evidence type="ECO:0000256" key="1">
    <source>
        <dbReference type="SAM" id="Phobius"/>
    </source>
</evidence>